<accession>A0ABN9X7Q0</accession>
<evidence type="ECO:0000256" key="1">
    <source>
        <dbReference type="SAM" id="MobiDB-lite"/>
    </source>
</evidence>
<sequence>MRLCGELAPGHGDDQQRHPAPVADAWGTPSSSLCASRSSNTLALVDQSLVLYAPEASHEDDDTSNIVEEVVQTKRDINHLLEDVKLYRQRLARVQRDAQSKVRWTRMLETEWSLRGGHESARASLLKAFLERAEVELCKTKGLLAEQADERARQDHEELRCLEESEAQSLRLWEDRMHTDESESARLSRLLR</sequence>
<organism evidence="2 3">
    <name type="scientific">Prorocentrum cordatum</name>
    <dbReference type="NCBI Taxonomy" id="2364126"/>
    <lineage>
        <taxon>Eukaryota</taxon>
        <taxon>Sar</taxon>
        <taxon>Alveolata</taxon>
        <taxon>Dinophyceae</taxon>
        <taxon>Prorocentrales</taxon>
        <taxon>Prorocentraceae</taxon>
        <taxon>Prorocentrum</taxon>
    </lineage>
</organism>
<protein>
    <submittedName>
        <fullName evidence="2">Uncharacterized protein</fullName>
    </submittedName>
</protein>
<feature type="non-terminal residue" evidence="2">
    <location>
        <position position="192"/>
    </location>
</feature>
<keyword evidence="3" id="KW-1185">Reference proteome</keyword>
<reference evidence="2" key="1">
    <citation type="submission" date="2023-10" db="EMBL/GenBank/DDBJ databases">
        <authorList>
            <person name="Chen Y."/>
            <person name="Shah S."/>
            <person name="Dougan E. K."/>
            <person name="Thang M."/>
            <person name="Chan C."/>
        </authorList>
    </citation>
    <scope>NUCLEOTIDE SEQUENCE [LARGE SCALE GENOMIC DNA]</scope>
</reference>
<evidence type="ECO:0000313" key="3">
    <source>
        <dbReference type="Proteomes" id="UP001189429"/>
    </source>
</evidence>
<comment type="caution">
    <text evidence="2">The sequence shown here is derived from an EMBL/GenBank/DDBJ whole genome shotgun (WGS) entry which is preliminary data.</text>
</comment>
<feature type="region of interest" description="Disordered" evidence="1">
    <location>
        <begin position="1"/>
        <end position="25"/>
    </location>
</feature>
<dbReference type="Proteomes" id="UP001189429">
    <property type="component" value="Unassembled WGS sequence"/>
</dbReference>
<gene>
    <name evidence="2" type="ORF">PCOR1329_LOCUS74196</name>
</gene>
<proteinExistence type="predicted"/>
<name>A0ABN9X7Q0_9DINO</name>
<dbReference type="EMBL" id="CAUYUJ010020043">
    <property type="protein sequence ID" value="CAK0895457.1"/>
    <property type="molecule type" value="Genomic_DNA"/>
</dbReference>
<evidence type="ECO:0000313" key="2">
    <source>
        <dbReference type="EMBL" id="CAK0895457.1"/>
    </source>
</evidence>